<accession>A0ABR4YS06</accession>
<dbReference type="Proteomes" id="UP000031004">
    <property type="component" value="Unassembled WGS sequence"/>
</dbReference>
<dbReference type="PANTHER" id="PTHR45527:SF10">
    <property type="entry name" value="PYOCHELIN SYNTHASE PCHF"/>
    <property type="match status" value="1"/>
</dbReference>
<dbReference type="PROSITE" id="PS50075">
    <property type="entry name" value="CARRIER"/>
    <property type="match status" value="2"/>
</dbReference>
<gene>
    <name evidence="11" type="ORF">QQ44_16770</name>
</gene>
<dbReference type="Gene3D" id="3.30.559.30">
    <property type="entry name" value="Nonribosomal peptide synthetase, condensation domain"/>
    <property type="match status" value="1"/>
</dbReference>
<keyword evidence="7" id="KW-0436">Ligase</keyword>
<evidence type="ECO:0000256" key="7">
    <source>
        <dbReference type="ARBA" id="ARBA00022598"/>
    </source>
</evidence>
<dbReference type="NCBIfam" id="TIGR01733">
    <property type="entry name" value="AA-adenyl-dom"/>
    <property type="match status" value="1"/>
</dbReference>
<dbReference type="Gene3D" id="3.30.559.10">
    <property type="entry name" value="Chloramphenicol acetyltransferase-like domain"/>
    <property type="match status" value="1"/>
</dbReference>
<dbReference type="Gene3D" id="3.40.50.12780">
    <property type="entry name" value="N-terminal domain of ligase-like"/>
    <property type="match status" value="1"/>
</dbReference>
<dbReference type="InterPro" id="IPR042099">
    <property type="entry name" value="ANL_N_sf"/>
</dbReference>
<keyword evidence="12" id="KW-1185">Reference proteome</keyword>
<dbReference type="InterPro" id="IPR001242">
    <property type="entry name" value="Condensation_dom"/>
</dbReference>
<protein>
    <recommendedName>
        <fullName evidence="4">Phenyloxazoline synthase MbtB</fullName>
    </recommendedName>
    <alternativeName>
        <fullName evidence="9">Mycobactin synthetase protein B</fullName>
    </alternativeName>
</protein>
<dbReference type="InterPro" id="IPR009081">
    <property type="entry name" value="PP-bd_ACP"/>
</dbReference>
<dbReference type="SUPFAM" id="SSF47336">
    <property type="entry name" value="ACP-like"/>
    <property type="match status" value="2"/>
</dbReference>
<dbReference type="Gene3D" id="3.30.300.30">
    <property type="match status" value="1"/>
</dbReference>
<comment type="caution">
    <text evidence="11">The sequence shown here is derived from an EMBL/GenBank/DDBJ whole genome shotgun (WGS) entry which is preliminary data.</text>
</comment>
<evidence type="ECO:0000256" key="1">
    <source>
        <dbReference type="ARBA" id="ARBA00001957"/>
    </source>
</evidence>
<reference evidence="11 12" key="1">
    <citation type="submission" date="2014-11" db="EMBL/GenBank/DDBJ databases">
        <title>Mycobacterium setense Manresensis Genome.</title>
        <authorList>
            <person name="Rech G."/>
            <person name="Sumoy L."/>
        </authorList>
    </citation>
    <scope>NUCLEOTIDE SEQUENCE [LARGE SCALE GENOMIC DNA]</scope>
    <source>
        <strain evidence="11 12">Manresensis</strain>
    </source>
</reference>
<evidence type="ECO:0000256" key="4">
    <source>
        <dbReference type="ARBA" id="ARBA00016743"/>
    </source>
</evidence>
<proteinExistence type="inferred from homology"/>
<dbReference type="SUPFAM" id="SSF56801">
    <property type="entry name" value="Acetyl-CoA synthetase-like"/>
    <property type="match status" value="1"/>
</dbReference>
<feature type="domain" description="Carrier" evidence="10">
    <location>
        <begin position="6"/>
        <end position="79"/>
    </location>
</feature>
<dbReference type="Gene3D" id="1.10.1200.10">
    <property type="entry name" value="ACP-like"/>
    <property type="match status" value="1"/>
</dbReference>
<dbReference type="InterPro" id="IPR020845">
    <property type="entry name" value="AMP-binding_CS"/>
</dbReference>
<dbReference type="PANTHER" id="PTHR45527">
    <property type="entry name" value="NONRIBOSOMAL PEPTIDE SYNTHETASE"/>
    <property type="match status" value="1"/>
</dbReference>
<evidence type="ECO:0000256" key="8">
    <source>
        <dbReference type="ARBA" id="ARBA00022737"/>
    </source>
</evidence>
<evidence type="ECO:0000256" key="5">
    <source>
        <dbReference type="ARBA" id="ARBA00022450"/>
    </source>
</evidence>
<dbReference type="Pfam" id="PF00668">
    <property type="entry name" value="Condensation"/>
    <property type="match status" value="1"/>
</dbReference>
<evidence type="ECO:0000313" key="11">
    <source>
        <dbReference type="EMBL" id="KHO23836.1"/>
    </source>
</evidence>
<organism evidence="11 12">
    <name type="scientific">Mycolicibacterium setense</name>
    <dbReference type="NCBI Taxonomy" id="431269"/>
    <lineage>
        <taxon>Bacteria</taxon>
        <taxon>Bacillati</taxon>
        <taxon>Actinomycetota</taxon>
        <taxon>Actinomycetes</taxon>
        <taxon>Mycobacteriales</taxon>
        <taxon>Mycobacteriaceae</taxon>
        <taxon>Mycolicibacterium</taxon>
    </lineage>
</organism>
<dbReference type="RefSeq" id="WP_039322077.1">
    <property type="nucleotide sequence ID" value="NZ_JTLZ01000008.1"/>
</dbReference>
<dbReference type="SMART" id="SM00823">
    <property type="entry name" value="PKS_PP"/>
    <property type="match status" value="2"/>
</dbReference>
<dbReference type="Gene3D" id="3.40.50.1820">
    <property type="entry name" value="alpha/beta hydrolase"/>
    <property type="match status" value="1"/>
</dbReference>
<evidence type="ECO:0000313" key="12">
    <source>
        <dbReference type="Proteomes" id="UP000031004"/>
    </source>
</evidence>
<keyword evidence="8" id="KW-0677">Repeat</keyword>
<dbReference type="InterPro" id="IPR029058">
    <property type="entry name" value="AB_hydrolase_fold"/>
</dbReference>
<evidence type="ECO:0000259" key="10">
    <source>
        <dbReference type="PROSITE" id="PS50075"/>
    </source>
</evidence>
<dbReference type="EMBL" id="JTLZ01000008">
    <property type="protein sequence ID" value="KHO23836.1"/>
    <property type="molecule type" value="Genomic_DNA"/>
</dbReference>
<dbReference type="InterPro" id="IPR045851">
    <property type="entry name" value="AMP-bd_C_sf"/>
</dbReference>
<dbReference type="CDD" id="cd19535">
    <property type="entry name" value="Cyc_NRPS"/>
    <property type="match status" value="1"/>
</dbReference>
<dbReference type="Pfam" id="PF00501">
    <property type="entry name" value="AMP-binding"/>
    <property type="match status" value="1"/>
</dbReference>
<evidence type="ECO:0000256" key="2">
    <source>
        <dbReference type="ARBA" id="ARBA00005102"/>
    </source>
</evidence>
<comment type="cofactor">
    <cofactor evidence="1">
        <name>pantetheine 4'-phosphate</name>
        <dbReference type="ChEBI" id="CHEBI:47942"/>
    </cofactor>
</comment>
<evidence type="ECO:0000256" key="9">
    <source>
        <dbReference type="ARBA" id="ARBA00033440"/>
    </source>
</evidence>
<dbReference type="InterPro" id="IPR036736">
    <property type="entry name" value="ACP-like_sf"/>
</dbReference>
<dbReference type="InterPro" id="IPR006162">
    <property type="entry name" value="Ppantetheine_attach_site"/>
</dbReference>
<dbReference type="PROSITE" id="PS00455">
    <property type="entry name" value="AMP_BINDING"/>
    <property type="match status" value="1"/>
</dbReference>
<dbReference type="PROSITE" id="PS00012">
    <property type="entry name" value="PHOSPHOPANTETHEINE"/>
    <property type="match status" value="1"/>
</dbReference>
<comment type="similarity">
    <text evidence="3">Belongs to the ATP-dependent AMP-binding enzyme family. MbtB subfamily.</text>
</comment>
<dbReference type="InterPro" id="IPR023213">
    <property type="entry name" value="CAT-like_dom_sf"/>
</dbReference>
<feature type="domain" description="Carrier" evidence="10">
    <location>
        <begin position="1071"/>
        <end position="1147"/>
    </location>
</feature>
<keyword evidence="5" id="KW-0596">Phosphopantetheine</keyword>
<dbReference type="InterPro" id="IPR057737">
    <property type="entry name" value="Condensation_MtbB-like"/>
</dbReference>
<name>A0ABR4YS06_9MYCO</name>
<dbReference type="Pfam" id="PF00550">
    <property type="entry name" value="PP-binding"/>
    <property type="match status" value="2"/>
</dbReference>
<evidence type="ECO:0000256" key="3">
    <source>
        <dbReference type="ARBA" id="ARBA00007380"/>
    </source>
</evidence>
<dbReference type="SUPFAM" id="SSF52777">
    <property type="entry name" value="CoA-dependent acyltransferases"/>
    <property type="match status" value="2"/>
</dbReference>
<dbReference type="InterPro" id="IPR010071">
    <property type="entry name" value="AA_adenyl_dom"/>
</dbReference>
<comment type="pathway">
    <text evidence="2">Siderophore biosynthesis; mycobactin biosynthesis.</text>
</comment>
<dbReference type="InterPro" id="IPR000873">
    <property type="entry name" value="AMP-dep_synth/lig_dom"/>
</dbReference>
<evidence type="ECO:0000256" key="6">
    <source>
        <dbReference type="ARBA" id="ARBA00022553"/>
    </source>
</evidence>
<sequence length="1186" mass="126406">MVSVVATNSQTVRDEVAELLGVSPDDVDPDADLIASGLDSIRMMSLSGRWRKQGINVGFAALAANPTVSAWIDLVAEHTPDAPAEDPVTETGGAGEDGEPFPLAPIQHAFWVGRNQDQQLGGVGAHLYVEFDGTGVDPQRLQAAAAKLAARHPMLRVEILPDGTQRIGDRPLPVTVYDLRDLDEAAAQAQLELTRETKSHQMLHDEVLQLSLSLLPGGRTRLHVDMDMQCADAVSYRNFMTDLAAFYRGVELPALGYTYREYRARLTASAPPPSERDQQWWSDRVPDLPDPPALPLVPLSDQRNPHRSIRLWQVLDVPTRDALFAAAHRRGITPAMAVGASYANALAHWSTQSRFLLNLPMFGREPYHPDVDKLVGDFTSSLLLDIDLTGADTPAARARVVQETLHATAAHSSVSGLDVLRDMSRHRGSQTLATIVYTSALGLGDLFAGDVTDQFGAPVWTISQGPQVLIDAQATPIADGLMINWDVRIEAFRPGVAEAMFAYHLDELRRLATDDAAWDAPDPPAASAQQRQVRAELNASASTPSGDVLHTGFLANADAAPDAPAVFCSAGNLTYGELRDKVLAVAAALQSRGVCRGEVVAVLGPKSVEQVIALLAISMAGAAYLPVGVDQPADRAARILHTGGVDFALICGSGSEHPALPHLTVADAEIIGDPAHFEPVSLTPDDLAYVLFTSGSTGEPKGVEITHDAAMNTIEFINDHFEIGPADRCLALSHLECDLSVIDVYGTLRSGGSMVVVDEEHRRDPDVWIRLIDEHQVTVLHFLTGWLEMLVTAGGAGTSGTAGGAATSGTAGSLSSLRVVPTGGDWVRPDLVRALRAAAPGVRFAGLGGATETATHNTIFEVGFGDDALPSHWTSVPFGVPLTNNCCRVVDARGQDCPDWVSGELWVGGRGIARGYRGRPDLTAERFVEYDGRRWYRTGDLVRSWPDGTLEFVGRADHRIKVSGFRIELGEVEGALCRVPGVDAAVAVLVPVEGGHDLLGAVVRADQAGHDQGLDPESVTTALAEMVPAHMIPQVLLVADEIPYARGKADRIAVVRMLTAVGAPETRGYRAPSGPLETALCAIFGEVLGQSGVGVDDDFFALGGDSVLGTQLVARIRDWLDTSTVMVADVFAARTVAEMAVLLSGREAGSDRLELVSELYLEVAGMDSADVASELARTSPEPALGN</sequence>
<keyword evidence="6" id="KW-0597">Phosphoprotein</keyword>
<dbReference type="InterPro" id="IPR020806">
    <property type="entry name" value="PKS_PP-bd"/>
</dbReference>